<dbReference type="EMBL" id="CP003059">
    <property type="protein sequence ID" value="AEP36704.1"/>
    <property type="molecule type" value="Genomic_DNA"/>
</dbReference>
<dbReference type="HOGENOM" id="CLU_2756455_0_0_4"/>
<dbReference type="Pfam" id="PF04247">
    <property type="entry name" value="SirB"/>
    <property type="match status" value="1"/>
</dbReference>
<name>G4QB83_TAYAM</name>
<gene>
    <name evidence="2" type="ordered locus">TASI_0936</name>
</gene>
<evidence type="ECO:0000256" key="1">
    <source>
        <dbReference type="SAM" id="Phobius"/>
    </source>
</evidence>
<keyword evidence="1" id="KW-0472">Membrane</keyword>
<dbReference type="Proteomes" id="UP000009284">
    <property type="component" value="Chromosome"/>
</dbReference>
<evidence type="ECO:0000313" key="2">
    <source>
        <dbReference type="EMBL" id="AEP36704.1"/>
    </source>
</evidence>
<accession>G4QB83</accession>
<keyword evidence="1" id="KW-0812">Transmembrane</keyword>
<proteinExistence type="predicted"/>
<reference key="1">
    <citation type="submission" date="2011-09" db="EMBL/GenBank/DDBJ databases">
        <title>Genomic characterization of the Taylorella genus.</title>
        <authorList>
            <person name="Hebert L."/>
            <person name="Moumen B."/>
            <person name="Pons N."/>
            <person name="Duquesne F."/>
            <person name="Breuil M.-F."/>
            <person name="Goux D."/>
            <person name="Batto J.-M."/>
            <person name="Renault P."/>
            <person name="Laugier C."/>
            <person name="Petry S."/>
        </authorList>
    </citation>
    <scope>NUCLEOTIDE SEQUENCE</scope>
    <source>
        <strain>MCE3</strain>
    </source>
</reference>
<keyword evidence="3" id="KW-1185">Reference proteome</keyword>
<feature type="transmembrane region" description="Helical" evidence="1">
    <location>
        <begin position="42"/>
        <end position="60"/>
    </location>
</feature>
<keyword evidence="1" id="KW-1133">Transmembrane helix</keyword>
<reference evidence="2 3" key="2">
    <citation type="journal article" date="2012" name="PLoS ONE">
        <title>Genomic characterization of the taylorella genus.</title>
        <authorList>
            <person name="Hebert L."/>
            <person name="Moumen B."/>
            <person name="Pons N."/>
            <person name="Duquesne F."/>
            <person name="Breuil M.F."/>
            <person name="Goux D."/>
            <person name="Batto J.M."/>
            <person name="Laugier C."/>
            <person name="Renault P."/>
            <person name="Petry S."/>
        </authorList>
    </citation>
    <scope>NUCLEOTIDE SEQUENCE [LARGE SCALE GENOMIC DNA]</scope>
    <source>
        <strain evidence="2 3">MCE3</strain>
    </source>
</reference>
<feature type="transmembrane region" description="Helical" evidence="1">
    <location>
        <begin position="6"/>
        <end position="26"/>
    </location>
</feature>
<dbReference type="AlphaFoldDB" id="G4QB83"/>
<dbReference type="KEGG" id="tas:TASI_0936"/>
<dbReference type="InterPro" id="IPR007360">
    <property type="entry name" value="SirB"/>
</dbReference>
<evidence type="ECO:0000313" key="3">
    <source>
        <dbReference type="Proteomes" id="UP000009284"/>
    </source>
</evidence>
<sequence>MLVSIYGLNHWFIICKILLLVLYVLLGHKALKKSRSSKQKTAYSIAAVSVFVWIIGMAKYKSPLGWALIF</sequence>
<protein>
    <submittedName>
        <fullName evidence="2">Uncharacterized protein</fullName>
    </submittedName>
</protein>
<dbReference type="eggNOG" id="COG3094">
    <property type="taxonomic scope" value="Bacteria"/>
</dbReference>
<organism evidence="2 3">
    <name type="scientific">Taylorella asinigenitalis (strain MCE3)</name>
    <dbReference type="NCBI Taxonomy" id="1008459"/>
    <lineage>
        <taxon>Bacteria</taxon>
        <taxon>Pseudomonadati</taxon>
        <taxon>Pseudomonadota</taxon>
        <taxon>Betaproteobacteria</taxon>
        <taxon>Burkholderiales</taxon>
        <taxon>Alcaligenaceae</taxon>
        <taxon>Taylorella</taxon>
    </lineage>
</organism>